<dbReference type="Proteomes" id="UP000177001">
    <property type="component" value="Unassembled WGS sequence"/>
</dbReference>
<dbReference type="AlphaFoldDB" id="A0A1F6WXU3"/>
<proteinExistence type="predicted"/>
<protein>
    <submittedName>
        <fullName evidence="1">Uncharacterized protein</fullName>
    </submittedName>
</protein>
<gene>
    <name evidence="1" type="ORF">A3A91_03575</name>
</gene>
<organism evidence="1 2">
    <name type="scientific">Candidatus Nomurabacteria bacterium RIFCSPLOWO2_01_FULL_36_16</name>
    <dbReference type="NCBI Taxonomy" id="1801767"/>
    <lineage>
        <taxon>Bacteria</taxon>
        <taxon>Candidatus Nomuraibacteriota</taxon>
    </lineage>
</organism>
<dbReference type="EMBL" id="MFUR01000012">
    <property type="protein sequence ID" value="OGI86690.1"/>
    <property type="molecule type" value="Genomic_DNA"/>
</dbReference>
<name>A0A1F6WXU3_9BACT</name>
<comment type="caution">
    <text evidence="1">The sequence shown here is derived from an EMBL/GenBank/DDBJ whole genome shotgun (WGS) entry which is preliminary data.</text>
</comment>
<evidence type="ECO:0000313" key="2">
    <source>
        <dbReference type="Proteomes" id="UP000177001"/>
    </source>
</evidence>
<accession>A0A1F6WXU3</accession>
<sequence length="83" mass="9325">MNEILKCPKCNGDMIRGFIPDFANNFVKASSWFEGQPQKSYWNSFIKISWKGWFGKVGIPIAGFCCKGCGFIEIYSDPGFAAK</sequence>
<evidence type="ECO:0000313" key="1">
    <source>
        <dbReference type="EMBL" id="OGI86690.1"/>
    </source>
</evidence>
<reference evidence="1 2" key="1">
    <citation type="journal article" date="2016" name="Nat. Commun.">
        <title>Thousands of microbial genomes shed light on interconnected biogeochemical processes in an aquifer system.</title>
        <authorList>
            <person name="Anantharaman K."/>
            <person name="Brown C.T."/>
            <person name="Hug L.A."/>
            <person name="Sharon I."/>
            <person name="Castelle C.J."/>
            <person name="Probst A.J."/>
            <person name="Thomas B.C."/>
            <person name="Singh A."/>
            <person name="Wilkins M.J."/>
            <person name="Karaoz U."/>
            <person name="Brodie E.L."/>
            <person name="Williams K.H."/>
            <person name="Hubbard S.S."/>
            <person name="Banfield J.F."/>
        </authorList>
    </citation>
    <scope>NUCLEOTIDE SEQUENCE [LARGE SCALE GENOMIC DNA]</scope>
</reference>